<dbReference type="Proteomes" id="UP000634136">
    <property type="component" value="Unassembled WGS sequence"/>
</dbReference>
<keyword evidence="2" id="KW-1185">Reference proteome</keyword>
<organism evidence="1 2">
    <name type="scientific">Senna tora</name>
    <dbReference type="NCBI Taxonomy" id="362788"/>
    <lineage>
        <taxon>Eukaryota</taxon>
        <taxon>Viridiplantae</taxon>
        <taxon>Streptophyta</taxon>
        <taxon>Embryophyta</taxon>
        <taxon>Tracheophyta</taxon>
        <taxon>Spermatophyta</taxon>
        <taxon>Magnoliopsida</taxon>
        <taxon>eudicotyledons</taxon>
        <taxon>Gunneridae</taxon>
        <taxon>Pentapetalae</taxon>
        <taxon>rosids</taxon>
        <taxon>fabids</taxon>
        <taxon>Fabales</taxon>
        <taxon>Fabaceae</taxon>
        <taxon>Caesalpinioideae</taxon>
        <taxon>Cassia clade</taxon>
        <taxon>Senna</taxon>
    </lineage>
</organism>
<reference evidence="1" key="1">
    <citation type="submission" date="2020-09" db="EMBL/GenBank/DDBJ databases">
        <title>Genome-Enabled Discovery of Anthraquinone Biosynthesis in Senna tora.</title>
        <authorList>
            <person name="Kang S.-H."/>
            <person name="Pandey R.P."/>
            <person name="Lee C.-M."/>
            <person name="Sim J.-S."/>
            <person name="Jeong J.-T."/>
            <person name="Choi B.-S."/>
            <person name="Jung M."/>
            <person name="Ginzburg D."/>
            <person name="Zhao K."/>
            <person name="Won S.Y."/>
            <person name="Oh T.-J."/>
            <person name="Yu Y."/>
            <person name="Kim N.-H."/>
            <person name="Lee O.R."/>
            <person name="Lee T.-H."/>
            <person name="Bashyal P."/>
            <person name="Kim T.-S."/>
            <person name="Lee W.-H."/>
            <person name="Kawkins C."/>
            <person name="Kim C.-K."/>
            <person name="Kim J.S."/>
            <person name="Ahn B.O."/>
            <person name="Rhee S.Y."/>
            <person name="Sohng J.K."/>
        </authorList>
    </citation>
    <scope>NUCLEOTIDE SEQUENCE</scope>
    <source>
        <tissue evidence="1">Leaf</tissue>
    </source>
</reference>
<dbReference type="AlphaFoldDB" id="A0A834TWM3"/>
<dbReference type="EMBL" id="JAAIUW010000006">
    <property type="protein sequence ID" value="KAF7828597.1"/>
    <property type="molecule type" value="Genomic_DNA"/>
</dbReference>
<accession>A0A834TWM3</accession>
<proteinExistence type="predicted"/>
<evidence type="ECO:0000313" key="2">
    <source>
        <dbReference type="Proteomes" id="UP000634136"/>
    </source>
</evidence>
<sequence>MGWEETRIGDKLSKKREILNLIKQAKHTLLNVDSKVGAIN</sequence>
<name>A0A834TWM3_9FABA</name>
<gene>
    <name evidence="1" type="ORF">G2W53_019761</name>
</gene>
<comment type="caution">
    <text evidence="1">The sequence shown here is derived from an EMBL/GenBank/DDBJ whole genome shotgun (WGS) entry which is preliminary data.</text>
</comment>
<evidence type="ECO:0000313" key="1">
    <source>
        <dbReference type="EMBL" id="KAF7828597.1"/>
    </source>
</evidence>
<protein>
    <submittedName>
        <fullName evidence="1">Uncharacterized protein</fullName>
    </submittedName>
</protein>